<dbReference type="eggNOG" id="KOG1164">
    <property type="taxonomic scope" value="Eukaryota"/>
</dbReference>
<dbReference type="InterPro" id="IPR000719">
    <property type="entry name" value="Prot_kinase_dom"/>
</dbReference>
<dbReference type="PROSITE" id="PS50011">
    <property type="entry name" value="PROTEIN_KINASE_DOM"/>
    <property type="match status" value="1"/>
</dbReference>
<dbReference type="InterPro" id="IPR011009">
    <property type="entry name" value="Kinase-like_dom_sf"/>
</dbReference>
<dbReference type="PANTHER" id="PTHR11909">
    <property type="entry name" value="CASEIN KINASE-RELATED"/>
    <property type="match status" value="1"/>
</dbReference>
<dbReference type="GO" id="GO:0005524">
    <property type="term" value="F:ATP binding"/>
    <property type="evidence" value="ECO:0007669"/>
    <property type="project" value="InterPro"/>
</dbReference>
<dbReference type="Gene3D" id="3.30.70.1590">
    <property type="match status" value="1"/>
</dbReference>
<evidence type="ECO:0000256" key="2">
    <source>
        <dbReference type="PROSITE-ProRule" id="PRU00782"/>
    </source>
</evidence>
<dbReference type="Pfam" id="PF00069">
    <property type="entry name" value="Pkinase"/>
    <property type="match status" value="1"/>
</dbReference>
<dbReference type="GO" id="GO:0016459">
    <property type="term" value="C:myosin complex"/>
    <property type="evidence" value="ECO:0007669"/>
    <property type="project" value="UniProtKB-KW"/>
</dbReference>
<dbReference type="eggNOG" id="KOG0163">
    <property type="taxonomic scope" value="Eukaryota"/>
</dbReference>
<feature type="domain" description="Myosin motor" evidence="5">
    <location>
        <begin position="1"/>
        <end position="97"/>
    </location>
</feature>
<feature type="domain" description="Protein kinase" evidence="4">
    <location>
        <begin position="297"/>
        <end position="598"/>
    </location>
</feature>
<organism evidence="6 7">
    <name type="scientific">Caenorhabditis tropicalis</name>
    <dbReference type="NCBI Taxonomy" id="1561998"/>
    <lineage>
        <taxon>Eukaryota</taxon>
        <taxon>Metazoa</taxon>
        <taxon>Ecdysozoa</taxon>
        <taxon>Nematoda</taxon>
        <taxon>Chromadorea</taxon>
        <taxon>Rhabditida</taxon>
        <taxon>Rhabditina</taxon>
        <taxon>Rhabditomorpha</taxon>
        <taxon>Rhabditoidea</taxon>
        <taxon>Rhabditidae</taxon>
        <taxon>Peloderinae</taxon>
        <taxon>Caenorhabditis</taxon>
    </lineage>
</organism>
<dbReference type="InterPro" id="IPR049016">
    <property type="entry name" value="MYO6_lever"/>
</dbReference>
<evidence type="ECO:0000259" key="4">
    <source>
        <dbReference type="PROSITE" id="PS50011"/>
    </source>
</evidence>
<dbReference type="PROSITE" id="PS00108">
    <property type="entry name" value="PROTEIN_KINASE_ST"/>
    <property type="match status" value="1"/>
</dbReference>
<dbReference type="Proteomes" id="UP000095282">
    <property type="component" value="Unplaced"/>
</dbReference>
<dbReference type="CDD" id="cd21759">
    <property type="entry name" value="CBD_MYO6-like"/>
    <property type="match status" value="1"/>
</dbReference>
<dbReference type="Pfam" id="PF21521">
    <property type="entry name" value="MYO6_lever"/>
    <property type="match status" value="1"/>
</dbReference>
<protein>
    <recommendedName>
        <fullName evidence="1">non-specific serine/threonine protein kinase</fullName>
        <ecNumber evidence="1">2.7.11.1</ecNumber>
    </recommendedName>
</protein>
<evidence type="ECO:0000256" key="3">
    <source>
        <dbReference type="SAM" id="MobiDB-lite"/>
    </source>
</evidence>
<dbReference type="InterPro" id="IPR001609">
    <property type="entry name" value="Myosin_head_motor_dom-like"/>
</dbReference>
<dbReference type="SMART" id="SM00220">
    <property type="entry name" value="S_TKc"/>
    <property type="match status" value="1"/>
</dbReference>
<dbReference type="InterPro" id="IPR027417">
    <property type="entry name" value="P-loop_NTPase"/>
</dbReference>
<keyword evidence="2" id="KW-0518">Myosin</keyword>
<keyword evidence="2" id="KW-0505">Motor protein</keyword>
<dbReference type="STRING" id="1561998.A0A1I7U3U4"/>
<dbReference type="WBParaSite" id="Csp11.Scaffold629.g14571.t1">
    <property type="protein sequence ID" value="Csp11.Scaffold629.g14571.t1"/>
    <property type="gene ID" value="Csp11.Scaffold629.g14571"/>
</dbReference>
<evidence type="ECO:0000256" key="1">
    <source>
        <dbReference type="ARBA" id="ARBA00012513"/>
    </source>
</evidence>
<dbReference type="GO" id="GO:0003774">
    <property type="term" value="F:cytoskeletal motor activity"/>
    <property type="evidence" value="ECO:0007669"/>
    <property type="project" value="InterPro"/>
</dbReference>
<feature type="region of interest" description="Disordered" evidence="3">
    <location>
        <begin position="247"/>
        <end position="300"/>
    </location>
</feature>
<keyword evidence="2" id="KW-0009">Actin-binding</keyword>
<evidence type="ECO:0000313" key="7">
    <source>
        <dbReference type="WBParaSite" id="Csp11.Scaffold629.g14571.t1"/>
    </source>
</evidence>
<dbReference type="PROSITE" id="PS50096">
    <property type="entry name" value="IQ"/>
    <property type="match status" value="1"/>
</dbReference>
<accession>A0A1I7U3U4</accession>
<dbReference type="EC" id="2.7.11.1" evidence="1"/>
<dbReference type="SUPFAM" id="SSF52540">
    <property type="entry name" value="P-loop containing nucleoside triphosphate hydrolases"/>
    <property type="match status" value="1"/>
</dbReference>
<sequence length="598" mass="68586">MIPWQFDGAAILSQLQCAGMTSVLKLMQNGFPSRTSFGSLYSSYQAKLPPKLARMDPRLFAKCLFRALGLDQHDFQFGLTRVFFRAGKFSEFDQMMKQDPESMSSLIVKVNEWLVKARFRQAQYAVWSVIKLKNKIAYRIAQVTRLQSAARGHLARQRFSKQIVVYRKACALLKSSKEIKKILLRLNEASRVKYTSSAHSTIRDLEKLVAHVKLAKPEQLEKAENAYEHYVKRVSTMIADLKRQQKNDELEELERKRKEAEEKERQEAERKRREEEEKENQRRLEEQKQRDQKAHEAQLAEQIRKAAVEKEEAEKREQQERLDVMVSNRLADADGVALMPVPSAPPDSASSSMRLRRGHFDLTHWTYAELRDAINNSMVMQLLGPNIGDLKKRSPVKRLSPTTVARIMIQGIAALRDVHTLGYIHRDVKPANMCFGITQNTRHVLKLVDYGMVRRFKNPDGTRRKARNKPGFRGTLRYSSIRVHDGKEQVPADDLVSMAYSGAELLLVNLPWKLVCTEDIKQAKIDFQVPNSPFLLLTGPFFSVFCGAVFSLRSTDEPDHSSLQALLTDMTGGKSLREAYDWEENYRDTFGSSTTESV</sequence>
<dbReference type="SUPFAM" id="SSF56112">
    <property type="entry name" value="Protein kinase-like (PK-like)"/>
    <property type="match status" value="1"/>
</dbReference>
<dbReference type="PROSITE" id="PS51456">
    <property type="entry name" value="MYOSIN_MOTOR"/>
    <property type="match status" value="1"/>
</dbReference>
<evidence type="ECO:0000313" key="6">
    <source>
        <dbReference type="Proteomes" id="UP000095282"/>
    </source>
</evidence>
<dbReference type="Gene3D" id="1.10.510.10">
    <property type="entry name" value="Transferase(Phosphotransferase) domain 1"/>
    <property type="match status" value="1"/>
</dbReference>
<comment type="caution">
    <text evidence="2">Lacks conserved residue(s) required for the propagation of feature annotation.</text>
</comment>
<dbReference type="GO" id="GO:0004674">
    <property type="term" value="F:protein serine/threonine kinase activity"/>
    <property type="evidence" value="ECO:0007669"/>
    <property type="project" value="UniProtKB-EC"/>
</dbReference>
<dbReference type="InterPro" id="IPR050235">
    <property type="entry name" value="CK1_Ser-Thr_kinase"/>
</dbReference>
<keyword evidence="6" id="KW-1185">Reference proteome</keyword>
<dbReference type="Pfam" id="PF00063">
    <property type="entry name" value="Myosin_head"/>
    <property type="match status" value="1"/>
</dbReference>
<reference evidence="7" key="1">
    <citation type="submission" date="2016-11" db="UniProtKB">
        <authorList>
            <consortium name="WormBaseParasite"/>
        </authorList>
    </citation>
    <scope>IDENTIFICATION</scope>
</reference>
<comment type="similarity">
    <text evidence="2">Belongs to the TRAFAC class myosin-kinesin ATPase superfamily. Myosin family.</text>
</comment>
<dbReference type="InterPro" id="IPR008271">
    <property type="entry name" value="Ser/Thr_kinase_AS"/>
</dbReference>
<dbReference type="AlphaFoldDB" id="A0A1I7U3U4"/>
<proteinExistence type="inferred from homology"/>
<evidence type="ECO:0000259" key="5">
    <source>
        <dbReference type="PROSITE" id="PS51456"/>
    </source>
</evidence>
<name>A0A1I7U3U4_9PELO</name>
<dbReference type="GO" id="GO:0003779">
    <property type="term" value="F:actin binding"/>
    <property type="evidence" value="ECO:0007669"/>
    <property type="project" value="UniProtKB-KW"/>
</dbReference>
<dbReference type="Gene3D" id="6.10.220.10">
    <property type="match status" value="1"/>
</dbReference>